<gene>
    <name evidence="4" type="ORF">CTZ28_15650</name>
</gene>
<protein>
    <submittedName>
        <fullName evidence="4">Acyl-CoA dehydrogenase</fullName>
    </submittedName>
</protein>
<dbReference type="PANTHER" id="PTHR43884">
    <property type="entry name" value="ACYL-COA DEHYDROGENASE"/>
    <property type="match status" value="1"/>
</dbReference>
<dbReference type="Pfam" id="PF08028">
    <property type="entry name" value="Acyl-CoA_dh_2"/>
    <property type="match status" value="1"/>
</dbReference>
<evidence type="ECO:0000313" key="4">
    <source>
        <dbReference type="EMBL" id="RMB85048.1"/>
    </source>
</evidence>
<dbReference type="GO" id="GO:0006552">
    <property type="term" value="P:L-leucine catabolic process"/>
    <property type="evidence" value="ECO:0007669"/>
    <property type="project" value="TreeGrafter"/>
</dbReference>
<dbReference type="Gene3D" id="1.10.540.10">
    <property type="entry name" value="Acyl-CoA dehydrogenase/oxidase, N-terminal domain"/>
    <property type="match status" value="1"/>
</dbReference>
<evidence type="ECO:0000259" key="3">
    <source>
        <dbReference type="Pfam" id="PF08028"/>
    </source>
</evidence>
<feature type="domain" description="Acyl-CoA dehydrogenase C-terminal" evidence="3">
    <location>
        <begin position="235"/>
        <end position="366"/>
    </location>
</feature>
<sequence length="410" mass="44149">MSNTFPPLDEAVAEFRRIFARLRAEAGARDLSRKPPYEPVRELIDAGFGRLRVPTEQGGFGVSLPVLFRLLAEAGAADSNIPQILRGHFTAVEILRHTTDSADAGFWLRRISEGAVFGNAQSEPADGGAGFGIATRIHEVAGRKVVTGTKYYSTGSLFADYIRVAVADDDGNRWFAVVPARHPGVSHGDDWDGIGQRLTGSGTTLFDRVPVAEHGELGRYQEDLRTLPSFVQLVHLANLAGITRSVVEETTAVVRSRTRTSLHALSEQATQDPEVLGVVGRLHAHALTADALLRTVAEGLESADRDGSREAYAANYIDVSAAQVAIIEATLAAATIAFDAGGSSTVRESAHLDRHWRNARTLASHNPVVHKPRVIGDFIVNGVAPASSYDRGRRSLASPESLESPEGRQR</sequence>
<dbReference type="InterPro" id="IPR046373">
    <property type="entry name" value="Acyl-CoA_Oxase/DH_mid-dom_sf"/>
</dbReference>
<dbReference type="Gene3D" id="2.40.110.10">
    <property type="entry name" value="Butyryl-CoA Dehydrogenase, subunit A, domain 2"/>
    <property type="match status" value="1"/>
</dbReference>
<evidence type="ECO:0000313" key="5">
    <source>
        <dbReference type="Proteomes" id="UP000270471"/>
    </source>
</evidence>
<dbReference type="OrthoDB" id="571684at2"/>
<evidence type="ECO:0000256" key="1">
    <source>
        <dbReference type="ARBA" id="ARBA00023002"/>
    </source>
</evidence>
<accession>A0A3M0I9Q1</accession>
<dbReference type="GO" id="GO:0008470">
    <property type="term" value="F:3-methylbutanoyl-CoA dehydrogenase activity"/>
    <property type="evidence" value="ECO:0007669"/>
    <property type="project" value="TreeGrafter"/>
</dbReference>
<dbReference type="GO" id="GO:0050660">
    <property type="term" value="F:flavin adenine dinucleotide binding"/>
    <property type="evidence" value="ECO:0007669"/>
    <property type="project" value="InterPro"/>
</dbReference>
<dbReference type="InterPro" id="IPR013107">
    <property type="entry name" value="Acyl-CoA_DH_C"/>
</dbReference>
<feature type="region of interest" description="Disordered" evidence="2">
    <location>
        <begin position="388"/>
        <end position="410"/>
    </location>
</feature>
<evidence type="ECO:0000256" key="2">
    <source>
        <dbReference type="SAM" id="MobiDB-lite"/>
    </source>
</evidence>
<dbReference type="SUPFAM" id="SSF47203">
    <property type="entry name" value="Acyl-CoA dehydrogenase C-terminal domain-like"/>
    <property type="match status" value="1"/>
</dbReference>
<dbReference type="InterPro" id="IPR037069">
    <property type="entry name" value="AcylCoA_DH/ox_N_sf"/>
</dbReference>
<dbReference type="InterPro" id="IPR036250">
    <property type="entry name" value="AcylCo_DH-like_C"/>
</dbReference>
<dbReference type="SUPFAM" id="SSF56645">
    <property type="entry name" value="Acyl-CoA dehydrogenase NM domain-like"/>
    <property type="match status" value="1"/>
</dbReference>
<name>A0A3M0I9Q1_9ACTN</name>
<dbReference type="PANTHER" id="PTHR43884:SF12">
    <property type="entry name" value="ISOVALERYL-COA DEHYDROGENASE, MITOCHONDRIAL-RELATED"/>
    <property type="match status" value="1"/>
</dbReference>
<dbReference type="PIRSF" id="PIRSF016578">
    <property type="entry name" value="HsaA"/>
    <property type="match status" value="1"/>
</dbReference>
<dbReference type="EMBL" id="PENI01000008">
    <property type="protein sequence ID" value="RMB85048.1"/>
    <property type="molecule type" value="Genomic_DNA"/>
</dbReference>
<organism evidence="4 5">
    <name type="scientific">Streptomyces shenzhenensis</name>
    <dbReference type="NCBI Taxonomy" id="943815"/>
    <lineage>
        <taxon>Bacteria</taxon>
        <taxon>Bacillati</taxon>
        <taxon>Actinomycetota</taxon>
        <taxon>Actinomycetes</taxon>
        <taxon>Kitasatosporales</taxon>
        <taxon>Streptomycetaceae</taxon>
        <taxon>Streptomyces</taxon>
    </lineage>
</organism>
<dbReference type="RefSeq" id="WP_121890022.1">
    <property type="nucleotide sequence ID" value="NZ_PENI01000008.1"/>
</dbReference>
<comment type="caution">
    <text evidence="4">The sequence shown here is derived from an EMBL/GenBank/DDBJ whole genome shotgun (WGS) entry which is preliminary data.</text>
</comment>
<dbReference type="Gene3D" id="1.20.140.10">
    <property type="entry name" value="Butyryl-CoA Dehydrogenase, subunit A, domain 3"/>
    <property type="match status" value="1"/>
</dbReference>
<dbReference type="Proteomes" id="UP000270471">
    <property type="component" value="Unassembled WGS sequence"/>
</dbReference>
<dbReference type="AlphaFoldDB" id="A0A3M0I9Q1"/>
<feature type="compositionally biased region" description="Low complexity" evidence="2">
    <location>
        <begin position="395"/>
        <end position="404"/>
    </location>
</feature>
<proteinExistence type="predicted"/>
<keyword evidence="1" id="KW-0560">Oxidoreductase</keyword>
<reference evidence="4 5" key="1">
    <citation type="submission" date="2017-11" db="EMBL/GenBank/DDBJ databases">
        <title>Draft genome of actinobacteria isolated from guarana (Paullinia cupana (Mart.) Ducke.</title>
        <authorList>
            <person name="Siqueira K.A."/>
            <person name="Liotti R.G."/>
            <person name="Mendes T.A.O."/>
            <person name="Soares M.A."/>
        </authorList>
    </citation>
    <scope>NUCLEOTIDE SEQUENCE [LARGE SCALE GENOMIC DNA]</scope>
    <source>
        <strain evidence="4 5">193</strain>
    </source>
</reference>
<keyword evidence="5" id="KW-1185">Reference proteome</keyword>
<dbReference type="InterPro" id="IPR009100">
    <property type="entry name" value="AcylCoA_DH/oxidase_NM_dom_sf"/>
</dbReference>